<protein>
    <submittedName>
        <fullName evidence="2">Uncharacterized protein</fullName>
    </submittedName>
</protein>
<dbReference type="AlphaFoldDB" id="A0A5B7K3S9"/>
<evidence type="ECO:0000256" key="1">
    <source>
        <dbReference type="SAM" id="MobiDB-lite"/>
    </source>
</evidence>
<evidence type="ECO:0000313" key="2">
    <source>
        <dbReference type="EMBL" id="MPD01586.1"/>
    </source>
</evidence>
<feature type="region of interest" description="Disordered" evidence="1">
    <location>
        <begin position="34"/>
        <end position="111"/>
    </location>
</feature>
<dbReference type="Proteomes" id="UP000324222">
    <property type="component" value="Unassembled WGS sequence"/>
</dbReference>
<comment type="caution">
    <text evidence="2">The sequence shown here is derived from an EMBL/GenBank/DDBJ whole genome shotgun (WGS) entry which is preliminary data.</text>
</comment>
<feature type="compositionally biased region" description="Basic residues" evidence="1">
    <location>
        <begin position="99"/>
        <end position="111"/>
    </location>
</feature>
<sequence length="111" mass="12397">MRLRAVIRLTVTLNLAPMFPFPAQTPRLPLLPITDPLVTSDDGETTDPPAGRLHFPHHHHHYPHQKTITTTTTTTPSQPPPSQPGSSIARVPSQLPPSPHHHNYHHHNQSH</sequence>
<keyword evidence="3" id="KW-1185">Reference proteome</keyword>
<reference evidence="2 3" key="1">
    <citation type="submission" date="2019-05" db="EMBL/GenBank/DDBJ databases">
        <title>Another draft genome of Portunus trituberculatus and its Hox gene families provides insights of decapod evolution.</title>
        <authorList>
            <person name="Jeong J.-H."/>
            <person name="Song I."/>
            <person name="Kim S."/>
            <person name="Choi T."/>
            <person name="Kim D."/>
            <person name="Ryu S."/>
            <person name="Kim W."/>
        </authorList>
    </citation>
    <scope>NUCLEOTIDE SEQUENCE [LARGE SCALE GENOMIC DNA]</scope>
    <source>
        <tissue evidence="2">Muscle</tissue>
    </source>
</reference>
<evidence type="ECO:0000313" key="3">
    <source>
        <dbReference type="Proteomes" id="UP000324222"/>
    </source>
</evidence>
<accession>A0A5B7K3S9</accession>
<name>A0A5B7K3S9_PORTR</name>
<feature type="compositionally biased region" description="Basic residues" evidence="1">
    <location>
        <begin position="54"/>
        <end position="64"/>
    </location>
</feature>
<proteinExistence type="predicted"/>
<gene>
    <name evidence="2" type="ORF">E2C01_097120</name>
</gene>
<organism evidence="2 3">
    <name type="scientific">Portunus trituberculatus</name>
    <name type="common">Swimming crab</name>
    <name type="synonym">Neptunus trituberculatus</name>
    <dbReference type="NCBI Taxonomy" id="210409"/>
    <lineage>
        <taxon>Eukaryota</taxon>
        <taxon>Metazoa</taxon>
        <taxon>Ecdysozoa</taxon>
        <taxon>Arthropoda</taxon>
        <taxon>Crustacea</taxon>
        <taxon>Multicrustacea</taxon>
        <taxon>Malacostraca</taxon>
        <taxon>Eumalacostraca</taxon>
        <taxon>Eucarida</taxon>
        <taxon>Decapoda</taxon>
        <taxon>Pleocyemata</taxon>
        <taxon>Brachyura</taxon>
        <taxon>Eubrachyura</taxon>
        <taxon>Portunoidea</taxon>
        <taxon>Portunidae</taxon>
        <taxon>Portuninae</taxon>
        <taxon>Portunus</taxon>
    </lineage>
</organism>
<dbReference type="EMBL" id="VSRR010127780">
    <property type="protein sequence ID" value="MPD01586.1"/>
    <property type="molecule type" value="Genomic_DNA"/>
</dbReference>